<sequence>MTRPNWGHRTRAGWQRLFSRPVLPAYPNKAPFERPLVVLIAAFVPALILMFHADQALGEWMVNYPEALRPFADRVTRLGEGVEVLVSTGMFLLLSALAPVWLVRKRLAAGLDALTSAAAFVFLAVAGGGLTALISKYLIGRARPVLLDSHDALSFQPFAFNSDFSSFPSGHSATAGAMAIALALVFPRLRVLFITLGILICVSRQFVGVHWMSDTLMGWAVGAAFTYWLAHVFARRRLMFTYDGFGRLRPLRLRLRMTRLLRRRRRA</sequence>
<dbReference type="PANTHER" id="PTHR14969:SF62">
    <property type="entry name" value="DECAPRENYLPHOSPHORYL-5-PHOSPHORIBOSE PHOSPHATASE RV3807C-RELATED"/>
    <property type="match status" value="1"/>
</dbReference>
<evidence type="ECO:0000256" key="4">
    <source>
        <dbReference type="ARBA" id="ARBA00022801"/>
    </source>
</evidence>
<dbReference type="SMART" id="SM00014">
    <property type="entry name" value="acidPPc"/>
    <property type="match status" value="1"/>
</dbReference>
<dbReference type="PANTHER" id="PTHR14969">
    <property type="entry name" value="SPHINGOSINE-1-PHOSPHATE PHOSPHOHYDROLASE"/>
    <property type="match status" value="1"/>
</dbReference>
<keyword evidence="6 7" id="KW-0472">Membrane</keyword>
<accession>A0A3S4EP71</accession>
<evidence type="ECO:0000256" key="3">
    <source>
        <dbReference type="ARBA" id="ARBA00022692"/>
    </source>
</evidence>
<protein>
    <submittedName>
        <fullName evidence="9">Phosphatidylglycerophosphatase B</fullName>
    </submittedName>
</protein>
<dbReference type="Gene3D" id="1.20.144.10">
    <property type="entry name" value="Phosphatidic acid phosphatase type 2/haloperoxidase"/>
    <property type="match status" value="1"/>
</dbReference>
<evidence type="ECO:0000256" key="5">
    <source>
        <dbReference type="ARBA" id="ARBA00022989"/>
    </source>
</evidence>
<feature type="transmembrane region" description="Helical" evidence="7">
    <location>
        <begin position="217"/>
        <end position="234"/>
    </location>
</feature>
<dbReference type="InterPro" id="IPR000326">
    <property type="entry name" value="PAP2/HPO"/>
</dbReference>
<dbReference type="InterPro" id="IPR036938">
    <property type="entry name" value="PAP2/HPO_sf"/>
</dbReference>
<feature type="domain" description="Phosphatidic acid phosphatase type 2/haloperoxidase" evidence="8">
    <location>
        <begin position="117"/>
        <end position="230"/>
    </location>
</feature>
<dbReference type="EMBL" id="UZWD01000062">
    <property type="protein sequence ID" value="VDS06663.1"/>
    <property type="molecule type" value="Genomic_DNA"/>
</dbReference>
<dbReference type="Pfam" id="PF01569">
    <property type="entry name" value="PAP2"/>
    <property type="match status" value="1"/>
</dbReference>
<dbReference type="AlphaFoldDB" id="A0A3S4EP71"/>
<keyword evidence="10" id="KW-1185">Reference proteome</keyword>
<feature type="transmembrane region" description="Helical" evidence="7">
    <location>
        <begin position="36"/>
        <end position="53"/>
    </location>
</feature>
<gene>
    <name evidence="9" type="ORF">DEVEQU_03827</name>
</gene>
<evidence type="ECO:0000313" key="9">
    <source>
        <dbReference type="EMBL" id="VDS06663.1"/>
    </source>
</evidence>
<evidence type="ECO:0000259" key="8">
    <source>
        <dbReference type="SMART" id="SM00014"/>
    </source>
</evidence>
<feature type="transmembrane region" description="Helical" evidence="7">
    <location>
        <begin position="114"/>
        <end position="139"/>
    </location>
</feature>
<reference evidence="9 10" key="1">
    <citation type="submission" date="2018-12" db="EMBL/GenBank/DDBJ databases">
        <authorList>
            <person name="Criscuolo A."/>
        </authorList>
    </citation>
    <scope>NUCLEOTIDE SEQUENCE [LARGE SCALE GENOMIC DNA]</scope>
    <source>
        <strain evidence="9">ACIP1116281</strain>
    </source>
</reference>
<feature type="transmembrane region" description="Helical" evidence="7">
    <location>
        <begin position="84"/>
        <end position="102"/>
    </location>
</feature>
<dbReference type="GO" id="GO:0016787">
    <property type="term" value="F:hydrolase activity"/>
    <property type="evidence" value="ECO:0007669"/>
    <property type="project" value="UniProtKB-KW"/>
</dbReference>
<keyword evidence="3 7" id="KW-0812">Transmembrane</keyword>
<organism evidence="9 10">
    <name type="scientific">Devosia equisanguinis</name>
    <dbReference type="NCBI Taxonomy" id="2490941"/>
    <lineage>
        <taxon>Bacteria</taxon>
        <taxon>Pseudomonadati</taxon>
        <taxon>Pseudomonadota</taxon>
        <taxon>Alphaproteobacteria</taxon>
        <taxon>Hyphomicrobiales</taxon>
        <taxon>Devosiaceae</taxon>
        <taxon>Devosia</taxon>
    </lineage>
</organism>
<evidence type="ECO:0000256" key="7">
    <source>
        <dbReference type="SAM" id="Phobius"/>
    </source>
</evidence>
<feature type="transmembrane region" description="Helical" evidence="7">
    <location>
        <begin position="167"/>
        <end position="186"/>
    </location>
</feature>
<dbReference type="SUPFAM" id="SSF48317">
    <property type="entry name" value="Acid phosphatase/Vanadium-dependent haloperoxidase"/>
    <property type="match status" value="1"/>
</dbReference>
<comment type="subcellular location">
    <subcellularLocation>
        <location evidence="1">Cell membrane</location>
        <topology evidence="1">Multi-pass membrane protein</topology>
    </subcellularLocation>
</comment>
<keyword evidence="5 7" id="KW-1133">Transmembrane helix</keyword>
<dbReference type="Proteomes" id="UP000268844">
    <property type="component" value="Unassembled WGS sequence"/>
</dbReference>
<evidence type="ECO:0000256" key="6">
    <source>
        <dbReference type="ARBA" id="ARBA00023136"/>
    </source>
</evidence>
<feature type="transmembrane region" description="Helical" evidence="7">
    <location>
        <begin position="191"/>
        <end position="211"/>
    </location>
</feature>
<name>A0A3S4EP71_9HYPH</name>
<dbReference type="RefSeq" id="WP_164550487.1">
    <property type="nucleotide sequence ID" value="NZ_JBHTMH010000001.1"/>
</dbReference>
<keyword evidence="4" id="KW-0378">Hydrolase</keyword>
<evidence type="ECO:0000313" key="10">
    <source>
        <dbReference type="Proteomes" id="UP000268844"/>
    </source>
</evidence>
<evidence type="ECO:0000256" key="1">
    <source>
        <dbReference type="ARBA" id="ARBA00004651"/>
    </source>
</evidence>
<evidence type="ECO:0000256" key="2">
    <source>
        <dbReference type="ARBA" id="ARBA00022475"/>
    </source>
</evidence>
<keyword evidence="2" id="KW-1003">Cell membrane</keyword>
<dbReference type="GO" id="GO:0005886">
    <property type="term" value="C:plasma membrane"/>
    <property type="evidence" value="ECO:0007669"/>
    <property type="project" value="UniProtKB-SubCell"/>
</dbReference>
<proteinExistence type="predicted"/>